<keyword evidence="4" id="KW-1015">Disulfide bond</keyword>
<comment type="subcellular location">
    <subcellularLocation>
        <location evidence="1">Secreted</location>
    </subcellularLocation>
</comment>
<dbReference type="Gene3D" id="1.10.246.10">
    <property type="match status" value="3"/>
</dbReference>
<reference evidence="7" key="1">
    <citation type="submission" date="2025-08" db="UniProtKB">
        <authorList>
            <consortium name="Ensembl"/>
        </authorList>
    </citation>
    <scope>IDENTIFICATION</scope>
</reference>
<dbReference type="AlphaFoldDB" id="A0A8C9G7C4"/>
<dbReference type="Proteomes" id="UP000694428">
    <property type="component" value="Unplaced"/>
</dbReference>
<sequence>MYSLKGVLHVTVSITVFVFVFVFFSLEHKSEIAHRYNDLKEETFKAVAMVTFAQYLQRCSYDGLSKLVKDVVDLAQKCAANEDAPECSKSLVGSESFGTVFLLILCSYQSHPHSVNHSNCFYTVPHEIKLYEIVLKAMDYSGLRSKYCLVKTYLPFYLEYIFISNFKTMPFLSRSLVWRASTSRYPVVTQTSHTSSVIIEGLTRLHFSFSFQLSIVIHDMCRRQETTPINDNVSHCCSESYANRRPCFTAMGVDTKYVPPPFNPDMFSFDEKLCSAPADERELGQMKLLVNLIKRKPQMTDEQIKTIADGFTAMVDKCCKQSDINTCFGEEVFPMSF</sequence>
<dbReference type="PROSITE" id="PS51438">
    <property type="entry name" value="ALBUMIN_2"/>
    <property type="match status" value="1"/>
</dbReference>
<reference evidence="7" key="2">
    <citation type="submission" date="2025-09" db="UniProtKB">
        <authorList>
            <consortium name="Ensembl"/>
        </authorList>
    </citation>
    <scope>IDENTIFICATION</scope>
</reference>
<feature type="domain" description="Albumin" evidence="6">
    <location>
        <begin position="20"/>
        <end position="336"/>
    </location>
</feature>
<dbReference type="InterPro" id="IPR020858">
    <property type="entry name" value="Serum_albumin-like"/>
</dbReference>
<evidence type="ECO:0000256" key="2">
    <source>
        <dbReference type="ARBA" id="ARBA00022525"/>
    </source>
</evidence>
<dbReference type="GO" id="GO:0072562">
    <property type="term" value="C:blood microparticle"/>
    <property type="evidence" value="ECO:0007669"/>
    <property type="project" value="TreeGrafter"/>
</dbReference>
<keyword evidence="2" id="KW-0964">Secreted</keyword>
<dbReference type="CDD" id="cd00015">
    <property type="entry name" value="ALBUMIN"/>
    <property type="match status" value="1"/>
</dbReference>
<keyword evidence="8" id="KW-1185">Reference proteome</keyword>
<evidence type="ECO:0000256" key="1">
    <source>
        <dbReference type="ARBA" id="ARBA00004613"/>
    </source>
</evidence>
<dbReference type="Ensembl" id="ENSPSTT00000026394.1">
    <property type="protein sequence ID" value="ENSPSTP00000025080.1"/>
    <property type="gene ID" value="ENSPSTG00000018497.1"/>
</dbReference>
<protein>
    <recommendedName>
        <fullName evidence="6">Albumin domain-containing protein</fullName>
    </recommendedName>
</protein>
<accession>A0A8C9G7C4</accession>
<dbReference type="GO" id="GO:0036094">
    <property type="term" value="F:small molecule binding"/>
    <property type="evidence" value="ECO:0007669"/>
    <property type="project" value="TreeGrafter"/>
</dbReference>
<evidence type="ECO:0000313" key="7">
    <source>
        <dbReference type="Ensembl" id="ENSPSTP00000025080.1"/>
    </source>
</evidence>
<dbReference type="SUPFAM" id="SSF48552">
    <property type="entry name" value="Serum albumin-like"/>
    <property type="match status" value="2"/>
</dbReference>
<dbReference type="PRINTS" id="PR00802">
    <property type="entry name" value="SERUMALBUMIN"/>
</dbReference>
<dbReference type="SMART" id="SM00103">
    <property type="entry name" value="ALBUMIN"/>
    <property type="match status" value="1"/>
</dbReference>
<dbReference type="Pfam" id="PF00273">
    <property type="entry name" value="Serum_albumin"/>
    <property type="match status" value="2"/>
</dbReference>
<feature type="transmembrane region" description="Helical" evidence="5">
    <location>
        <begin position="6"/>
        <end position="26"/>
    </location>
</feature>
<keyword evidence="3" id="KW-0677">Repeat</keyword>
<evidence type="ECO:0000256" key="4">
    <source>
        <dbReference type="ARBA" id="ARBA00023157"/>
    </source>
</evidence>
<keyword evidence="5" id="KW-1133">Transmembrane helix</keyword>
<dbReference type="InterPro" id="IPR000264">
    <property type="entry name" value="ALB/AFP/VDB"/>
</dbReference>
<evidence type="ECO:0000313" key="8">
    <source>
        <dbReference type="Proteomes" id="UP000694428"/>
    </source>
</evidence>
<dbReference type="GO" id="GO:0005737">
    <property type="term" value="C:cytoplasm"/>
    <property type="evidence" value="ECO:0007669"/>
    <property type="project" value="TreeGrafter"/>
</dbReference>
<dbReference type="FunFam" id="1.10.246.10:FF:000002">
    <property type="entry name" value="Serum albumin"/>
    <property type="match status" value="1"/>
</dbReference>
<keyword evidence="5" id="KW-0472">Membrane</keyword>
<proteinExistence type="predicted"/>
<dbReference type="InterPro" id="IPR014760">
    <property type="entry name" value="Serum_albumin_N"/>
</dbReference>
<evidence type="ECO:0000256" key="3">
    <source>
        <dbReference type="ARBA" id="ARBA00022737"/>
    </source>
</evidence>
<organism evidence="7 8">
    <name type="scientific">Pavo cristatus</name>
    <name type="common">Indian peafowl</name>
    <name type="synonym">Blue peafowl</name>
    <dbReference type="NCBI Taxonomy" id="9049"/>
    <lineage>
        <taxon>Eukaryota</taxon>
        <taxon>Metazoa</taxon>
        <taxon>Chordata</taxon>
        <taxon>Craniata</taxon>
        <taxon>Vertebrata</taxon>
        <taxon>Euteleostomi</taxon>
        <taxon>Archelosauria</taxon>
        <taxon>Archosauria</taxon>
        <taxon>Dinosauria</taxon>
        <taxon>Saurischia</taxon>
        <taxon>Theropoda</taxon>
        <taxon>Coelurosauria</taxon>
        <taxon>Aves</taxon>
        <taxon>Neognathae</taxon>
        <taxon>Galloanserae</taxon>
        <taxon>Galliformes</taxon>
        <taxon>Phasianidae</taxon>
        <taxon>Phasianinae</taxon>
        <taxon>Pavo</taxon>
    </lineage>
</organism>
<evidence type="ECO:0000256" key="5">
    <source>
        <dbReference type="SAM" id="Phobius"/>
    </source>
</evidence>
<name>A0A8C9G7C4_PAVCR</name>
<keyword evidence="5" id="KW-0812">Transmembrane</keyword>
<dbReference type="PANTHER" id="PTHR11385:SF14">
    <property type="entry name" value="AFAMIN"/>
    <property type="match status" value="1"/>
</dbReference>
<evidence type="ECO:0000259" key="6">
    <source>
        <dbReference type="PROSITE" id="PS51438"/>
    </source>
</evidence>
<dbReference type="PANTHER" id="PTHR11385">
    <property type="entry name" value="SERUM ALBUMIN-RELATED"/>
    <property type="match status" value="1"/>
</dbReference>